<accession>A0A1X2H5Y2</accession>
<comment type="caution">
    <text evidence="2">The sequence shown here is derived from an EMBL/GenBank/DDBJ whole genome shotgun (WGS) entry which is preliminary data.</text>
</comment>
<dbReference type="EMBL" id="MCGN01000008">
    <property type="protein sequence ID" value="ORY93882.1"/>
    <property type="molecule type" value="Genomic_DNA"/>
</dbReference>
<dbReference type="OrthoDB" id="2252305at2759"/>
<feature type="compositionally biased region" description="Polar residues" evidence="1">
    <location>
        <begin position="1"/>
        <end position="17"/>
    </location>
</feature>
<reference evidence="2 3" key="1">
    <citation type="submission" date="2016-07" db="EMBL/GenBank/DDBJ databases">
        <title>Pervasive Adenine N6-methylation of Active Genes in Fungi.</title>
        <authorList>
            <consortium name="DOE Joint Genome Institute"/>
            <person name="Mondo S.J."/>
            <person name="Dannebaum R.O."/>
            <person name="Kuo R.C."/>
            <person name="Labutti K."/>
            <person name="Haridas S."/>
            <person name="Kuo A."/>
            <person name="Salamov A."/>
            <person name="Ahrendt S.R."/>
            <person name="Lipzen A."/>
            <person name="Sullivan W."/>
            <person name="Andreopoulos W.B."/>
            <person name="Clum A."/>
            <person name="Lindquist E."/>
            <person name="Daum C."/>
            <person name="Ramamoorthy G.K."/>
            <person name="Gryganskyi A."/>
            <person name="Culley D."/>
            <person name="Magnuson J.K."/>
            <person name="James T.Y."/>
            <person name="O'Malley M.A."/>
            <person name="Stajich J.E."/>
            <person name="Spatafora J.W."/>
            <person name="Visel A."/>
            <person name="Grigoriev I.V."/>
        </authorList>
    </citation>
    <scope>NUCLEOTIDE SEQUENCE [LARGE SCALE GENOMIC DNA]</scope>
    <source>
        <strain evidence="2 3">NRRL 2496</strain>
    </source>
</reference>
<feature type="region of interest" description="Disordered" evidence="1">
    <location>
        <begin position="1"/>
        <end position="21"/>
    </location>
</feature>
<evidence type="ECO:0000313" key="2">
    <source>
        <dbReference type="EMBL" id="ORY93882.1"/>
    </source>
</evidence>
<gene>
    <name evidence="2" type="ORF">BCR43DRAFT_495498</name>
</gene>
<organism evidence="2 3">
    <name type="scientific">Syncephalastrum racemosum</name>
    <name type="common">Filamentous fungus</name>
    <dbReference type="NCBI Taxonomy" id="13706"/>
    <lineage>
        <taxon>Eukaryota</taxon>
        <taxon>Fungi</taxon>
        <taxon>Fungi incertae sedis</taxon>
        <taxon>Mucoromycota</taxon>
        <taxon>Mucoromycotina</taxon>
        <taxon>Mucoromycetes</taxon>
        <taxon>Mucorales</taxon>
        <taxon>Syncephalastraceae</taxon>
        <taxon>Syncephalastrum</taxon>
    </lineage>
</organism>
<protein>
    <submittedName>
        <fullName evidence="2">Uncharacterized protein</fullName>
    </submittedName>
</protein>
<evidence type="ECO:0000313" key="3">
    <source>
        <dbReference type="Proteomes" id="UP000242180"/>
    </source>
</evidence>
<dbReference type="InParanoid" id="A0A1X2H5Y2"/>
<dbReference type="AlphaFoldDB" id="A0A1X2H5Y2"/>
<proteinExistence type="predicted"/>
<sequence>MPFPSSASAGPNATSSPATETTEHIAVTAAAEAEAGALVEHDEEYTTASGTTSPVLTHRNDYPAAPPMLSNPLPLHANLVEFALKYNVSHLDSDDSNNDDNKTNDARYTVCLKENQVMFYRPQMALQRVFQASAETASPAATASGAKTMTAGSMLRYVTLYDMQRRALWSLTSRDWQTLYFSSSPSPHTIVAVHTSPSVFTFTWLDHQHYHWRLVPNQDEGHDLRCYHDDKRTVVAEITQNGSRFATWSTTDDNDTRTTFLVLTGLLIHDYFVNADQMEPEDDAASIASSLYYREPSLYCADQGLVDLSNANGVRRGAGLERGQSVKSIELDPGIWHCFFGQGCWWTWCACCMPGGWCDRLWINCRLGLRHRHNNPVLSRSRQRRQRGWQQHHADQE</sequence>
<evidence type="ECO:0000256" key="1">
    <source>
        <dbReference type="SAM" id="MobiDB-lite"/>
    </source>
</evidence>
<keyword evidence="3" id="KW-1185">Reference proteome</keyword>
<name>A0A1X2H5Y2_SYNRA</name>
<dbReference type="Proteomes" id="UP000242180">
    <property type="component" value="Unassembled WGS sequence"/>
</dbReference>